<protein>
    <recommendedName>
        <fullName evidence="1">PiggyBac transposable element-derived protein domain-containing protein</fullName>
    </recommendedName>
</protein>
<organism evidence="2 3">
    <name type="scientific">Parnassius mnemosyne</name>
    <name type="common">clouded apollo</name>
    <dbReference type="NCBI Taxonomy" id="213953"/>
    <lineage>
        <taxon>Eukaryota</taxon>
        <taxon>Metazoa</taxon>
        <taxon>Ecdysozoa</taxon>
        <taxon>Arthropoda</taxon>
        <taxon>Hexapoda</taxon>
        <taxon>Insecta</taxon>
        <taxon>Pterygota</taxon>
        <taxon>Neoptera</taxon>
        <taxon>Endopterygota</taxon>
        <taxon>Lepidoptera</taxon>
        <taxon>Glossata</taxon>
        <taxon>Ditrysia</taxon>
        <taxon>Papilionoidea</taxon>
        <taxon>Papilionidae</taxon>
        <taxon>Parnassiinae</taxon>
        <taxon>Parnassini</taxon>
        <taxon>Parnassius</taxon>
        <taxon>Driopa</taxon>
    </lineage>
</organism>
<dbReference type="EMBL" id="CAVLGL010000085">
    <property type="protein sequence ID" value="CAK1590221.1"/>
    <property type="molecule type" value="Genomic_DNA"/>
</dbReference>
<gene>
    <name evidence="2" type="ORF">PARMNEM_LOCUS10612</name>
</gene>
<dbReference type="Proteomes" id="UP001314205">
    <property type="component" value="Unassembled WGS sequence"/>
</dbReference>
<dbReference type="AlphaFoldDB" id="A0AAV1L8C1"/>
<comment type="caution">
    <text evidence="2">The sequence shown here is derived from an EMBL/GenBank/DDBJ whole genome shotgun (WGS) entry which is preliminary data.</text>
</comment>
<evidence type="ECO:0000313" key="3">
    <source>
        <dbReference type="Proteomes" id="UP001314205"/>
    </source>
</evidence>
<evidence type="ECO:0000313" key="2">
    <source>
        <dbReference type="EMBL" id="CAK1590221.1"/>
    </source>
</evidence>
<dbReference type="InterPro" id="IPR029526">
    <property type="entry name" value="PGBD"/>
</dbReference>
<name>A0AAV1L8C1_9NEOP</name>
<proteinExistence type="predicted"/>
<dbReference type="Pfam" id="PF13843">
    <property type="entry name" value="DDE_Tnp_1_7"/>
    <property type="match status" value="1"/>
</dbReference>
<sequence>MVGTVRKDKREVPREFRVARGSPLCSSKFEFHPPCTLVSYVPKPNKVVILMSTMHNDAIIDADSGDSRKPEVITYYNRTKNGVDS</sequence>
<reference evidence="2 3" key="1">
    <citation type="submission" date="2023-11" db="EMBL/GenBank/DDBJ databases">
        <authorList>
            <person name="Hedman E."/>
            <person name="Englund M."/>
            <person name="Stromberg M."/>
            <person name="Nyberg Akerstrom W."/>
            <person name="Nylinder S."/>
            <person name="Jareborg N."/>
            <person name="Kallberg Y."/>
            <person name="Kronander E."/>
        </authorList>
    </citation>
    <scope>NUCLEOTIDE SEQUENCE [LARGE SCALE GENOMIC DNA]</scope>
</reference>
<evidence type="ECO:0000259" key="1">
    <source>
        <dbReference type="Pfam" id="PF13843"/>
    </source>
</evidence>
<feature type="domain" description="PiggyBac transposable element-derived protein" evidence="1">
    <location>
        <begin position="2"/>
        <end position="84"/>
    </location>
</feature>
<accession>A0AAV1L8C1</accession>
<keyword evidence="3" id="KW-1185">Reference proteome</keyword>